<gene>
    <name evidence="1" type="ORF">A9Q84_02700</name>
</gene>
<dbReference type="CDD" id="cd00077">
    <property type="entry name" value="HDc"/>
    <property type="match status" value="1"/>
</dbReference>
<dbReference type="InterPro" id="IPR003607">
    <property type="entry name" value="HD/PDEase_dom"/>
</dbReference>
<reference evidence="2" key="1">
    <citation type="journal article" date="2017" name="Proc. Natl. Acad. Sci. U.S.A.">
        <title>Simulation of Deepwater Horizon oil plume reveals substrate specialization within a complex community of hydrocarbon-degraders.</title>
        <authorList>
            <person name="Hu P."/>
            <person name="Dubinsky E.A."/>
            <person name="Probst A.J."/>
            <person name="Wang J."/>
            <person name="Sieber C.M.K."/>
            <person name="Tom L.M."/>
            <person name="Gardinali P."/>
            <person name="Banfield J.F."/>
            <person name="Atlas R.M."/>
            <person name="Andersen G.L."/>
        </authorList>
    </citation>
    <scope>NUCLEOTIDE SEQUENCE [LARGE SCALE GENOMIC DNA]</scope>
</reference>
<proteinExistence type="predicted"/>
<protein>
    <recommendedName>
        <fullName evidence="3">HD-GYP domain-containing protein</fullName>
    </recommendedName>
</protein>
<dbReference type="Gene3D" id="1.10.3210.10">
    <property type="entry name" value="Hypothetical protein af1432"/>
    <property type="match status" value="1"/>
</dbReference>
<evidence type="ECO:0008006" key="3">
    <source>
        <dbReference type="Google" id="ProtNLM"/>
    </source>
</evidence>
<dbReference type="AlphaFoldDB" id="A0A1Y5FCZ8"/>
<dbReference type="PANTHER" id="PTHR43155">
    <property type="entry name" value="CYCLIC DI-GMP PHOSPHODIESTERASE PA4108-RELATED"/>
    <property type="match status" value="1"/>
</dbReference>
<organism evidence="1 2">
    <name type="scientific">Halobacteriovorax marinus</name>
    <dbReference type="NCBI Taxonomy" id="97084"/>
    <lineage>
        <taxon>Bacteria</taxon>
        <taxon>Pseudomonadati</taxon>
        <taxon>Bdellovibrionota</taxon>
        <taxon>Bacteriovoracia</taxon>
        <taxon>Bacteriovoracales</taxon>
        <taxon>Halobacteriovoraceae</taxon>
        <taxon>Halobacteriovorax</taxon>
    </lineage>
</organism>
<name>A0A1Y5FCZ8_9BACT</name>
<sequence>MKLPTNYFYIELEALGETKIFPFHLYIFNPTNNSYSAFLHANSPLTEDKIDFLEFILNKGGRLAVDMNQKRTFLTSSGLKEEEVPGLKEEEVHDLEVAREAHLKNLEEQSSTNGTVKFKEDLKNSLAEDDFMAMIERVKHETLTFSVRKSHTVSLASYLSEILLTEDSFINRIVAVSYFMAKNCDMKDEEALADIICGAFFCHLGMTQMDYKLTHKAHLEYTNEEKKQYKKHPNLSHHLLNKCGVELSERCKNVIFQHHERNDGSGYPMEKTGDHIDQLSLILGAVTHIFEYSGGFTTGSKTDMITVIRNLKNKTFTAGLEFEFGDKIYENIINLLSTDTIEEAA</sequence>
<evidence type="ECO:0000313" key="2">
    <source>
        <dbReference type="Proteomes" id="UP000196531"/>
    </source>
</evidence>
<accession>A0A1Y5FCZ8</accession>
<comment type="caution">
    <text evidence="1">The sequence shown here is derived from an EMBL/GenBank/DDBJ whole genome shotgun (WGS) entry which is preliminary data.</text>
</comment>
<dbReference type="Proteomes" id="UP000196531">
    <property type="component" value="Unassembled WGS sequence"/>
</dbReference>
<dbReference type="Pfam" id="PF13487">
    <property type="entry name" value="HD_5"/>
    <property type="match status" value="1"/>
</dbReference>
<dbReference type="PANTHER" id="PTHR43155:SF2">
    <property type="entry name" value="CYCLIC DI-GMP PHOSPHODIESTERASE PA4108"/>
    <property type="match status" value="1"/>
</dbReference>
<evidence type="ECO:0000313" key="1">
    <source>
        <dbReference type="EMBL" id="OUR99958.1"/>
    </source>
</evidence>
<dbReference type="EMBL" id="MAAO01000002">
    <property type="protein sequence ID" value="OUR99958.1"/>
    <property type="molecule type" value="Genomic_DNA"/>
</dbReference>